<dbReference type="EMBL" id="CAUEEQ010002769">
    <property type="protein sequence ID" value="CAJ0923592.1"/>
    <property type="molecule type" value="Genomic_DNA"/>
</dbReference>
<dbReference type="InterPro" id="IPR013783">
    <property type="entry name" value="Ig-like_fold"/>
</dbReference>
<sequence length="625" mass="71359">MSRFSESSAETSSSSTDDYEVNTILGCKVVRGKKFYLVDWKGYGPEGRSWEPAEPIGAPQLIAAFERSKVQEGGAPGMRVTFLPIFAEEIEKPDVDRPVVSFTPDWRMMFYNETLTISCLHPYNVKDNDTYTWYRNDIQMDVKGQNFTVSSIQLYDRAVYQCQTRTSLKSEPVRPHVITDLTILRVSRYVFEGDILTLKCDSRLDVNTTNAQVSFFRNYELVKPMNYETYLFVGKVDRTVTGRYKCAKKAIFKNEIKETTAEEMIEVTELFSPPEVKISQYPISVGMDMTLTCMTTLNPFRADTELEFAFYKNGWHVREFGSSNKYIVQFVQLDDSGDYTCEVRTIMNSVRKMSKELSVLIQESIIPVLSAYPNWNKVFRFEQITLTCKDQTSRTFSWYKDKVKLRLTERTLNIFSSGDTDIGHYQCQGESVWLILQVPLSIYEGDSVTLKCKMWRTGSAVNTTFYKDDKMIQFLGSQSDLILGTVTKNATGKYKCTRFINTGSISKIYDAEEYISIAELFSSPEIRLNLHPVVEGADMTLTCHTTISLMRQSTRLTFAFYKNGKILQEFSESNKYKLSSAQLEDSGSYACEAKSSTNTVKKKSETLSINVQGETVVCLEEKNTG</sequence>
<dbReference type="SMART" id="SM00298">
    <property type="entry name" value="CHROMO"/>
    <property type="match status" value="1"/>
</dbReference>
<dbReference type="PANTHER" id="PTHR11481:SF64">
    <property type="entry name" value="FC RECEPTOR-LIKE PROTEIN 4"/>
    <property type="match status" value="1"/>
</dbReference>
<reference evidence="6" key="1">
    <citation type="submission" date="2023-07" db="EMBL/GenBank/DDBJ databases">
        <authorList>
            <person name="Stuckert A."/>
        </authorList>
    </citation>
    <scope>NUCLEOTIDE SEQUENCE</scope>
</reference>
<keyword evidence="3" id="KW-1015">Disulfide bond</keyword>
<evidence type="ECO:0000259" key="4">
    <source>
        <dbReference type="PROSITE" id="PS50013"/>
    </source>
</evidence>
<evidence type="ECO:0000313" key="6">
    <source>
        <dbReference type="EMBL" id="CAJ0923592.1"/>
    </source>
</evidence>
<dbReference type="InterPro" id="IPR007110">
    <property type="entry name" value="Ig-like_dom"/>
</dbReference>
<dbReference type="Pfam" id="PF00385">
    <property type="entry name" value="Chromo"/>
    <property type="match status" value="1"/>
</dbReference>
<dbReference type="Gene3D" id="2.60.40.10">
    <property type="entry name" value="Immunoglobulins"/>
    <property type="match status" value="6"/>
</dbReference>
<feature type="domain" description="Ig-like" evidence="5">
    <location>
        <begin position="98"/>
        <end position="179"/>
    </location>
</feature>
<comment type="subcellular location">
    <subcellularLocation>
        <location evidence="1">Nucleus</location>
    </subcellularLocation>
</comment>
<accession>A0ABN9KTP2</accession>
<feature type="domain" description="Ig-like" evidence="5">
    <location>
        <begin position="274"/>
        <end position="358"/>
    </location>
</feature>
<evidence type="ECO:0000259" key="5">
    <source>
        <dbReference type="PROSITE" id="PS50835"/>
    </source>
</evidence>
<dbReference type="PROSITE" id="PS50835">
    <property type="entry name" value="IG_LIKE"/>
    <property type="match status" value="4"/>
</dbReference>
<dbReference type="Gene3D" id="2.40.50.40">
    <property type="match status" value="1"/>
</dbReference>
<dbReference type="CDD" id="cd00024">
    <property type="entry name" value="CD_CSD"/>
    <property type="match status" value="1"/>
</dbReference>
<feature type="domain" description="Chromo" evidence="4">
    <location>
        <begin position="19"/>
        <end position="77"/>
    </location>
</feature>
<dbReference type="SUPFAM" id="SSF54160">
    <property type="entry name" value="Chromo domain-like"/>
    <property type="match status" value="1"/>
</dbReference>
<proteinExistence type="predicted"/>
<dbReference type="Proteomes" id="UP001176940">
    <property type="component" value="Unassembled WGS sequence"/>
</dbReference>
<gene>
    <name evidence="6" type="ORF">RIMI_LOCUS2040357</name>
</gene>
<dbReference type="PROSITE" id="PS50013">
    <property type="entry name" value="CHROMO_2"/>
    <property type="match status" value="1"/>
</dbReference>
<evidence type="ECO:0000256" key="3">
    <source>
        <dbReference type="ARBA" id="ARBA00023157"/>
    </source>
</evidence>
<dbReference type="SUPFAM" id="SSF48726">
    <property type="entry name" value="Immunoglobulin"/>
    <property type="match status" value="5"/>
</dbReference>
<evidence type="ECO:0000256" key="2">
    <source>
        <dbReference type="ARBA" id="ARBA00022729"/>
    </source>
</evidence>
<dbReference type="InterPro" id="IPR050488">
    <property type="entry name" value="Ig_Fc_receptor"/>
</dbReference>
<dbReference type="InterPro" id="IPR023780">
    <property type="entry name" value="Chromo_domain"/>
</dbReference>
<dbReference type="InterPro" id="IPR036179">
    <property type="entry name" value="Ig-like_dom_sf"/>
</dbReference>
<evidence type="ECO:0000256" key="1">
    <source>
        <dbReference type="ARBA" id="ARBA00004123"/>
    </source>
</evidence>
<dbReference type="InterPro" id="IPR016197">
    <property type="entry name" value="Chromo-like_dom_sf"/>
</dbReference>
<keyword evidence="2" id="KW-0732">Signal</keyword>
<feature type="domain" description="Ig-like" evidence="5">
    <location>
        <begin position="430"/>
        <end position="506"/>
    </location>
</feature>
<keyword evidence="7" id="KW-1185">Reference proteome</keyword>
<dbReference type="SMART" id="SM00408">
    <property type="entry name" value="IGc2"/>
    <property type="match status" value="5"/>
</dbReference>
<dbReference type="Pfam" id="PF13895">
    <property type="entry name" value="Ig_2"/>
    <property type="match status" value="3"/>
</dbReference>
<comment type="caution">
    <text evidence="6">The sequence shown here is derived from an EMBL/GenBank/DDBJ whole genome shotgun (WGS) entry which is preliminary data.</text>
</comment>
<protein>
    <submittedName>
        <fullName evidence="6">Uncharacterized protein</fullName>
    </submittedName>
</protein>
<feature type="domain" description="Ig-like" evidence="5">
    <location>
        <begin position="524"/>
        <end position="608"/>
    </location>
</feature>
<dbReference type="InterPro" id="IPR000953">
    <property type="entry name" value="Chromo/chromo_shadow_dom"/>
</dbReference>
<name>A0ABN9KTP2_9NEOB</name>
<dbReference type="InterPro" id="IPR003598">
    <property type="entry name" value="Ig_sub2"/>
</dbReference>
<dbReference type="PANTHER" id="PTHR11481">
    <property type="entry name" value="IMMUNOGLOBULIN FC RECEPTOR"/>
    <property type="match status" value="1"/>
</dbReference>
<organism evidence="6 7">
    <name type="scientific">Ranitomeya imitator</name>
    <name type="common">mimic poison frog</name>
    <dbReference type="NCBI Taxonomy" id="111125"/>
    <lineage>
        <taxon>Eukaryota</taxon>
        <taxon>Metazoa</taxon>
        <taxon>Chordata</taxon>
        <taxon>Craniata</taxon>
        <taxon>Vertebrata</taxon>
        <taxon>Euteleostomi</taxon>
        <taxon>Amphibia</taxon>
        <taxon>Batrachia</taxon>
        <taxon>Anura</taxon>
        <taxon>Neobatrachia</taxon>
        <taxon>Hyloidea</taxon>
        <taxon>Dendrobatidae</taxon>
        <taxon>Dendrobatinae</taxon>
        <taxon>Ranitomeya</taxon>
    </lineage>
</organism>
<dbReference type="InterPro" id="IPR003599">
    <property type="entry name" value="Ig_sub"/>
</dbReference>
<dbReference type="SMART" id="SM00409">
    <property type="entry name" value="IG"/>
    <property type="match status" value="5"/>
</dbReference>
<evidence type="ECO:0000313" key="7">
    <source>
        <dbReference type="Proteomes" id="UP001176940"/>
    </source>
</evidence>